<keyword evidence="2" id="KW-1185">Reference proteome</keyword>
<accession>A0A0N5CKA8</accession>
<dbReference type="EMBL" id="UYYF01000037">
    <property type="protein sequence ID" value="VDM95494.1"/>
    <property type="molecule type" value="Genomic_DNA"/>
</dbReference>
<dbReference type="OrthoDB" id="529273at2759"/>
<protein>
    <submittedName>
        <fullName evidence="3">DNA-directed RNA polymerase</fullName>
    </submittedName>
</protein>
<gene>
    <name evidence="1" type="ORF">TCLT_LOCUS502</name>
</gene>
<dbReference type="AlphaFoldDB" id="A0A0N5CKA8"/>
<reference evidence="1 2" key="2">
    <citation type="submission" date="2018-11" db="EMBL/GenBank/DDBJ databases">
        <authorList>
            <consortium name="Pathogen Informatics"/>
        </authorList>
    </citation>
    <scope>NUCLEOTIDE SEQUENCE [LARGE SCALE GENOMIC DNA]</scope>
</reference>
<evidence type="ECO:0000313" key="2">
    <source>
        <dbReference type="Proteomes" id="UP000276776"/>
    </source>
</evidence>
<dbReference type="WBParaSite" id="TCLT_0000050101-mRNA-1">
    <property type="protein sequence ID" value="TCLT_0000050101-mRNA-1"/>
    <property type="gene ID" value="TCLT_0000050101"/>
</dbReference>
<reference evidence="3" key="1">
    <citation type="submission" date="2017-02" db="UniProtKB">
        <authorList>
            <consortium name="WormBaseParasite"/>
        </authorList>
    </citation>
    <scope>IDENTIFICATION</scope>
</reference>
<name>A0A0N5CKA8_THECL</name>
<dbReference type="OMA" id="GHCELNR"/>
<dbReference type="Proteomes" id="UP000276776">
    <property type="component" value="Unassembled WGS sequence"/>
</dbReference>
<organism evidence="3">
    <name type="scientific">Thelazia callipaeda</name>
    <name type="common">Oriental eyeworm</name>
    <name type="synonym">Parasitic nematode</name>
    <dbReference type="NCBI Taxonomy" id="103827"/>
    <lineage>
        <taxon>Eukaryota</taxon>
        <taxon>Metazoa</taxon>
        <taxon>Ecdysozoa</taxon>
        <taxon>Nematoda</taxon>
        <taxon>Chromadorea</taxon>
        <taxon>Rhabditida</taxon>
        <taxon>Spirurina</taxon>
        <taxon>Spiruromorpha</taxon>
        <taxon>Thelazioidea</taxon>
        <taxon>Thelaziidae</taxon>
        <taxon>Thelazia</taxon>
    </lineage>
</organism>
<dbReference type="STRING" id="103827.A0A0N5CKA8"/>
<sequence length="336" mass="39557">MVFQYLINNKRCWGYEPNCDRSNSYSFQKIKCLETDYWNPGTSESVLDIYKKQGDFEKLKEILNTIKPICSSNSAEGSFLECSDHLRFCRARNIYFNLENLNAQTSKRYRNDVIREGEVGGKCDLKFDRKLLLSRLDEKSYLQSWAHELENFVSYSGFRIDKEHCDVIFENPTVLIKLDASVSMYHHFCDFINLYASQHVNGSIDMNIDIMWWDTWLGGFVDSLFGETWKAFTINKPYELINFDKKTVCFRNVMFSMLARQRFGLYYNIPLVDGCRGSGLFHAFSQHILNRLSIRQHGPILDKVRVTLLSRSTPFRRITNEDEVSFAFFYIFVVYF</sequence>
<evidence type="ECO:0000313" key="1">
    <source>
        <dbReference type="EMBL" id="VDM95494.1"/>
    </source>
</evidence>
<evidence type="ECO:0000313" key="3">
    <source>
        <dbReference type="WBParaSite" id="TCLT_0000050101-mRNA-1"/>
    </source>
</evidence>
<proteinExistence type="predicted"/>